<accession>A0ABU9XPY4</accession>
<dbReference type="GO" id="GO:0032259">
    <property type="term" value="P:methylation"/>
    <property type="evidence" value="ECO:0007669"/>
    <property type="project" value="UniProtKB-KW"/>
</dbReference>
<evidence type="ECO:0000313" key="1">
    <source>
        <dbReference type="EMBL" id="MEN2768912.1"/>
    </source>
</evidence>
<comment type="caution">
    <text evidence="1">The sequence shown here is derived from an EMBL/GenBank/DDBJ whole genome shotgun (WGS) entry which is preliminary data.</text>
</comment>
<evidence type="ECO:0000313" key="2">
    <source>
        <dbReference type="Proteomes" id="UP001444625"/>
    </source>
</evidence>
<keyword evidence="1" id="KW-0808">Transferase</keyword>
<dbReference type="CDD" id="cd02440">
    <property type="entry name" value="AdoMet_MTases"/>
    <property type="match status" value="1"/>
</dbReference>
<dbReference type="RefSeq" id="WP_345826409.1">
    <property type="nucleotide sequence ID" value="NZ_JBDIML010000008.1"/>
</dbReference>
<dbReference type="GO" id="GO:0008168">
    <property type="term" value="F:methyltransferase activity"/>
    <property type="evidence" value="ECO:0007669"/>
    <property type="project" value="UniProtKB-KW"/>
</dbReference>
<sequence>MKEHYYDKLLNINTSGKGSANHIDHYYPYEPTPYYALEVLFEHYDVKSTDHFVDFGCGYGRFNFFIHYFYHASVLGIEMNPAFYQKAMDNRDQYAKKTKNRIERIQFNCCLAEEYTIHAKDNRFYFFNPFSVHIFQHVVNRIIRSLEESAREVDIILYYASEDYVFYLQNHTAFELHQEVVLPGIYEKNPYERFLIYRLKM</sequence>
<gene>
    <name evidence="1" type="ORF">ABC228_17200</name>
</gene>
<dbReference type="EMBL" id="JBDIML010000008">
    <property type="protein sequence ID" value="MEN2768912.1"/>
    <property type="molecule type" value="Genomic_DNA"/>
</dbReference>
<dbReference type="Proteomes" id="UP001444625">
    <property type="component" value="Unassembled WGS sequence"/>
</dbReference>
<keyword evidence="1" id="KW-0489">Methyltransferase</keyword>
<dbReference type="InterPro" id="IPR029063">
    <property type="entry name" value="SAM-dependent_MTases_sf"/>
</dbReference>
<keyword evidence="2" id="KW-1185">Reference proteome</keyword>
<name>A0ABU9XPY4_9BACI</name>
<dbReference type="EC" id="2.1.1.-" evidence="1"/>
<dbReference type="Gene3D" id="3.40.50.150">
    <property type="entry name" value="Vaccinia Virus protein VP39"/>
    <property type="match status" value="1"/>
</dbReference>
<reference evidence="1 2" key="1">
    <citation type="submission" date="2024-05" db="EMBL/GenBank/DDBJ databases">
        <authorList>
            <person name="Haq I."/>
            <person name="Ullah Z."/>
            <person name="Ahmad R."/>
            <person name="Li M."/>
            <person name="Tong Y."/>
        </authorList>
    </citation>
    <scope>NUCLEOTIDE SEQUENCE [LARGE SCALE GENOMIC DNA]</scope>
    <source>
        <strain evidence="1 2">16A2E</strain>
    </source>
</reference>
<dbReference type="SUPFAM" id="SSF53335">
    <property type="entry name" value="S-adenosyl-L-methionine-dependent methyltransferases"/>
    <property type="match status" value="1"/>
</dbReference>
<protein>
    <submittedName>
        <fullName evidence="1">Class I SAM-dependent methyltransferase</fullName>
        <ecNumber evidence="1">2.1.1.-</ecNumber>
    </submittedName>
</protein>
<organism evidence="1 2">
    <name type="scientific">Ornithinibacillus xuwenensis</name>
    <dbReference type="NCBI Taxonomy" id="3144668"/>
    <lineage>
        <taxon>Bacteria</taxon>
        <taxon>Bacillati</taxon>
        <taxon>Bacillota</taxon>
        <taxon>Bacilli</taxon>
        <taxon>Bacillales</taxon>
        <taxon>Bacillaceae</taxon>
        <taxon>Ornithinibacillus</taxon>
    </lineage>
</organism>
<proteinExistence type="predicted"/>